<evidence type="ECO:0000313" key="5">
    <source>
        <dbReference type="Proteomes" id="UP000286208"/>
    </source>
</evidence>
<keyword evidence="5" id="KW-1185">Reference proteome</keyword>
<dbReference type="InterPro" id="IPR038607">
    <property type="entry name" value="PhoD-like_sf"/>
</dbReference>
<dbReference type="InterPro" id="IPR018946">
    <property type="entry name" value="PhoD-like_MPP"/>
</dbReference>
<gene>
    <name evidence="4" type="ORF">EGT67_22205</name>
</gene>
<dbReference type="Pfam" id="PF16655">
    <property type="entry name" value="PhoD_N"/>
    <property type="match status" value="1"/>
</dbReference>
<evidence type="ECO:0000259" key="3">
    <source>
        <dbReference type="Pfam" id="PF16655"/>
    </source>
</evidence>
<dbReference type="Gene3D" id="3.60.21.70">
    <property type="entry name" value="PhoD-like phosphatase"/>
    <property type="match status" value="1"/>
</dbReference>
<dbReference type="InterPro" id="IPR032093">
    <property type="entry name" value="PhoD_N"/>
</dbReference>
<dbReference type="PROSITE" id="PS51318">
    <property type="entry name" value="TAT"/>
    <property type="match status" value="1"/>
</dbReference>
<comment type="caution">
    <text evidence="4">The sequence shown here is derived from an EMBL/GenBank/DDBJ whole genome shotgun (WGS) entry which is preliminary data.</text>
</comment>
<dbReference type="AlphaFoldDB" id="A0A3S3AD33"/>
<evidence type="ECO:0000256" key="1">
    <source>
        <dbReference type="SAM" id="MobiDB-lite"/>
    </source>
</evidence>
<dbReference type="InterPro" id="IPR029052">
    <property type="entry name" value="Metallo-depent_PP-like"/>
</dbReference>
<sequence>MFENIETGVVSRRGLLRGSVVLAGAGVAAAATGRASAGVPAPGFVHGVASGDPLPDRVIIWTRITPSGDALPGSGVGPTVSLTWQVATDPGFANVVRDGAVTAGPDTDHTVKVDVTGLRPGTGYYYRFTALGQTSPVGRTRTAPATDADLGRLRFGVVSCSNWEAGYFASYRFLAERDDLDAVLHLGDYIYEYGRGEYGARNGSVRLHDPAHEIVSLADYRIRHAQYKTDPDLLALHAKVPFVATWDDHESADNSYAGGAENHDPATEGDWAARKAASARAYFEWMPVRVSGFGPDTPLYRRFRFGNLAEISMLDLRTYRDQEASAGAGWRKVDSPDRTITGRAQLDWLTSGIVTSPTQWKIVGNPVMITPCVFPPLDNRTMGAITEMVGVPDAGIPYNTDQWDGYTADRRRLFDAITANGIRNTVFLTGDIHTSWACDLPVDAANYPGAGTVGTEFVVPSVTSPNIDDTLNVPPRTATVAIEEAFKSINRHVRYVELDSHGYGVFEVDRQGAQMDWFYVNDPTDPRGTARHAASYRVADGTQQAHPVAGPVDPAGYRPGA</sequence>
<dbReference type="SUPFAM" id="SSF56300">
    <property type="entry name" value="Metallo-dependent phosphatases"/>
    <property type="match status" value="1"/>
</dbReference>
<feature type="domain" description="Phospholipase D N-terminal" evidence="3">
    <location>
        <begin position="46"/>
        <end position="142"/>
    </location>
</feature>
<reference evidence="4 5" key="1">
    <citation type="submission" date="2018-11" db="EMBL/GenBank/DDBJ databases">
        <title>Rhodococcus spongicola sp. nov. and Rhodococcus xishaensis sp. nov. from marine sponges.</title>
        <authorList>
            <person name="Li L."/>
            <person name="Lin H.W."/>
        </authorList>
    </citation>
    <scope>NUCLEOTIDE SEQUENCE [LARGE SCALE GENOMIC DNA]</scope>
    <source>
        <strain evidence="4 5">CCTCC AB2014297</strain>
    </source>
</reference>
<feature type="region of interest" description="Disordered" evidence="1">
    <location>
        <begin position="541"/>
        <end position="561"/>
    </location>
</feature>
<feature type="domain" description="PhoD-like phosphatase metallophosphatase" evidence="2">
    <location>
        <begin position="155"/>
        <end position="517"/>
    </location>
</feature>
<name>A0A3S3AD33_9NOCA</name>
<dbReference type="Pfam" id="PF09423">
    <property type="entry name" value="PhoD"/>
    <property type="match status" value="1"/>
</dbReference>
<dbReference type="InterPro" id="IPR006311">
    <property type="entry name" value="TAT_signal"/>
</dbReference>
<dbReference type="InterPro" id="IPR052900">
    <property type="entry name" value="Phospholipid_Metab_Enz"/>
</dbReference>
<organism evidence="4 5">
    <name type="scientific">Prescottella agglutinans</name>
    <dbReference type="NCBI Taxonomy" id="1644129"/>
    <lineage>
        <taxon>Bacteria</taxon>
        <taxon>Bacillati</taxon>
        <taxon>Actinomycetota</taxon>
        <taxon>Actinomycetes</taxon>
        <taxon>Mycobacteriales</taxon>
        <taxon>Nocardiaceae</taxon>
        <taxon>Prescottella</taxon>
    </lineage>
</organism>
<proteinExistence type="predicted"/>
<evidence type="ECO:0000259" key="2">
    <source>
        <dbReference type="Pfam" id="PF09423"/>
    </source>
</evidence>
<dbReference type="CDD" id="cd07389">
    <property type="entry name" value="MPP_PhoD"/>
    <property type="match status" value="1"/>
</dbReference>
<dbReference type="EMBL" id="RKLP01000013">
    <property type="protein sequence ID" value="RVW07395.1"/>
    <property type="molecule type" value="Genomic_DNA"/>
</dbReference>
<accession>A0A3S3AD33</accession>
<dbReference type="PANTHER" id="PTHR43606:SF2">
    <property type="entry name" value="ALKALINE PHOSPHATASE FAMILY PROTEIN (AFU_ORTHOLOGUE AFUA_5G03860)"/>
    <property type="match status" value="1"/>
</dbReference>
<dbReference type="Proteomes" id="UP000286208">
    <property type="component" value="Unassembled WGS sequence"/>
</dbReference>
<dbReference type="Gene3D" id="2.60.40.380">
    <property type="entry name" value="Purple acid phosphatase-like, N-terminal"/>
    <property type="match status" value="1"/>
</dbReference>
<dbReference type="OrthoDB" id="3497025at2"/>
<protein>
    <submittedName>
        <fullName evidence="4">Alkaline phosphatase</fullName>
    </submittedName>
</protein>
<evidence type="ECO:0000313" key="4">
    <source>
        <dbReference type="EMBL" id="RVW07395.1"/>
    </source>
</evidence>
<dbReference type="PANTHER" id="PTHR43606">
    <property type="entry name" value="PHOSPHATASE, PUTATIVE (AFU_ORTHOLOGUE AFUA_6G08710)-RELATED"/>
    <property type="match status" value="1"/>
</dbReference>